<dbReference type="STRING" id="2035.RU06_05980"/>
<gene>
    <name evidence="8" type="ORF">EDF64_10687</name>
</gene>
<feature type="transmembrane region" description="Helical" evidence="6">
    <location>
        <begin position="108"/>
        <end position="124"/>
    </location>
</feature>
<comment type="subcellular location">
    <subcellularLocation>
        <location evidence="1">Membrane</location>
        <topology evidence="1">Multi-pass membrane protein</topology>
    </subcellularLocation>
</comment>
<evidence type="ECO:0000256" key="2">
    <source>
        <dbReference type="ARBA" id="ARBA00007362"/>
    </source>
</evidence>
<dbReference type="EMBL" id="SNVW01000006">
    <property type="protein sequence ID" value="TDN43914.1"/>
    <property type="molecule type" value="Genomic_DNA"/>
</dbReference>
<evidence type="ECO:0000313" key="8">
    <source>
        <dbReference type="EMBL" id="TDN43914.1"/>
    </source>
</evidence>
<organism evidence="8 9">
    <name type="scientific">Curtobacterium flaccumfaciens</name>
    <dbReference type="NCBI Taxonomy" id="2035"/>
    <lineage>
        <taxon>Bacteria</taxon>
        <taxon>Bacillati</taxon>
        <taxon>Actinomycetota</taxon>
        <taxon>Actinomycetes</taxon>
        <taxon>Micrococcales</taxon>
        <taxon>Microbacteriaceae</taxon>
        <taxon>Curtobacterium</taxon>
    </lineage>
</organism>
<feature type="transmembrane region" description="Helical" evidence="6">
    <location>
        <begin position="130"/>
        <end position="150"/>
    </location>
</feature>
<sequence>MVVAVVWGLNFPATAIALEHFPPFLLAAIRFTLLAVPTVLLVPRPRIPFGRLLLVGFGLGVLQFAFLYLGMAAGLPSGLASLVLQASAPFTVVLAGVFLRERLTGRQVIGVTIAVCALAAIAVHRAQAAALLPVVLALCGALGWAIGNVATRRAGASNPLHLTLWWSIVPPIPMAVLSFVVEGPDRIGQALGTAFTAAALPADLGLLYIVLVATLVGYGIWSRLMAAYPSSTVAPFSMLVPVVGVLASWLAFGEVPDPVEIVAGVVVVAAVLWSSRPPRPVAAGAPAPAVGAAAPVPAPVPAAAPAPALSPGAGDAPR</sequence>
<feature type="transmembrane region" description="Helical" evidence="6">
    <location>
        <begin position="27"/>
        <end position="43"/>
    </location>
</feature>
<evidence type="ECO:0000259" key="7">
    <source>
        <dbReference type="Pfam" id="PF00892"/>
    </source>
</evidence>
<dbReference type="Proteomes" id="UP000295764">
    <property type="component" value="Unassembled WGS sequence"/>
</dbReference>
<evidence type="ECO:0000313" key="9">
    <source>
        <dbReference type="Proteomes" id="UP000295764"/>
    </source>
</evidence>
<feature type="transmembrane region" description="Helical" evidence="6">
    <location>
        <begin position="52"/>
        <end position="73"/>
    </location>
</feature>
<keyword evidence="4 6" id="KW-1133">Transmembrane helix</keyword>
<evidence type="ECO:0000256" key="1">
    <source>
        <dbReference type="ARBA" id="ARBA00004141"/>
    </source>
</evidence>
<reference evidence="8 9" key="1">
    <citation type="submission" date="2019-03" db="EMBL/GenBank/DDBJ databases">
        <title>Genomic analyses of the natural microbiome of Caenorhabditis elegans.</title>
        <authorList>
            <person name="Samuel B."/>
        </authorList>
    </citation>
    <scope>NUCLEOTIDE SEQUENCE [LARGE SCALE GENOMIC DNA]</scope>
    <source>
        <strain evidence="8 9">JUb65</strain>
    </source>
</reference>
<feature type="transmembrane region" description="Helical" evidence="6">
    <location>
        <begin position="79"/>
        <end position="99"/>
    </location>
</feature>
<feature type="transmembrane region" description="Helical" evidence="6">
    <location>
        <begin position="193"/>
        <end position="221"/>
    </location>
</feature>
<keyword evidence="5 6" id="KW-0472">Membrane</keyword>
<dbReference type="PANTHER" id="PTHR32322:SF9">
    <property type="entry name" value="AMINO-ACID METABOLITE EFFLUX PUMP-RELATED"/>
    <property type="match status" value="1"/>
</dbReference>
<evidence type="ECO:0000256" key="6">
    <source>
        <dbReference type="SAM" id="Phobius"/>
    </source>
</evidence>
<dbReference type="Pfam" id="PF00892">
    <property type="entry name" value="EamA"/>
    <property type="match status" value="2"/>
</dbReference>
<accession>A0A4R6DHV3</accession>
<feature type="transmembrane region" description="Helical" evidence="6">
    <location>
        <begin position="233"/>
        <end position="252"/>
    </location>
</feature>
<comment type="similarity">
    <text evidence="2">Belongs to the EamA transporter family.</text>
</comment>
<comment type="caution">
    <text evidence="8">The sequence shown here is derived from an EMBL/GenBank/DDBJ whole genome shotgun (WGS) entry which is preliminary data.</text>
</comment>
<name>A0A4R6DHV3_9MICO</name>
<dbReference type="AlphaFoldDB" id="A0A4R6DHV3"/>
<keyword evidence="3 6" id="KW-0812">Transmembrane</keyword>
<feature type="domain" description="EamA" evidence="7">
    <location>
        <begin position="2"/>
        <end position="121"/>
    </location>
</feature>
<protein>
    <submittedName>
        <fullName evidence="8">O-acetylserine/cysteine efflux transporter</fullName>
    </submittedName>
</protein>
<dbReference type="PANTHER" id="PTHR32322">
    <property type="entry name" value="INNER MEMBRANE TRANSPORTER"/>
    <property type="match status" value="1"/>
</dbReference>
<feature type="domain" description="EamA" evidence="7">
    <location>
        <begin position="134"/>
        <end position="275"/>
    </location>
</feature>
<evidence type="ECO:0000256" key="3">
    <source>
        <dbReference type="ARBA" id="ARBA00022692"/>
    </source>
</evidence>
<dbReference type="InterPro" id="IPR000620">
    <property type="entry name" value="EamA_dom"/>
</dbReference>
<evidence type="ECO:0000256" key="5">
    <source>
        <dbReference type="ARBA" id="ARBA00023136"/>
    </source>
</evidence>
<proteinExistence type="inferred from homology"/>
<dbReference type="GO" id="GO:0016020">
    <property type="term" value="C:membrane"/>
    <property type="evidence" value="ECO:0007669"/>
    <property type="project" value="UniProtKB-SubCell"/>
</dbReference>
<dbReference type="SUPFAM" id="SSF103481">
    <property type="entry name" value="Multidrug resistance efflux transporter EmrE"/>
    <property type="match status" value="2"/>
</dbReference>
<dbReference type="InterPro" id="IPR037185">
    <property type="entry name" value="EmrE-like"/>
</dbReference>
<dbReference type="InterPro" id="IPR050638">
    <property type="entry name" value="AA-Vitamin_Transporters"/>
</dbReference>
<feature type="transmembrane region" description="Helical" evidence="6">
    <location>
        <begin position="162"/>
        <end position="181"/>
    </location>
</feature>
<evidence type="ECO:0000256" key="4">
    <source>
        <dbReference type="ARBA" id="ARBA00022989"/>
    </source>
</evidence>